<dbReference type="EMBL" id="AEUN01000070">
    <property type="protein sequence ID" value="EHJ08754.1"/>
    <property type="molecule type" value="Genomic_DNA"/>
</dbReference>
<accession>G5JGD2</accession>
<feature type="non-terminal residue" evidence="1">
    <location>
        <position position="33"/>
    </location>
</feature>
<keyword evidence="2" id="KW-1185">Reference proteome</keyword>
<evidence type="ECO:0000313" key="2">
    <source>
        <dbReference type="Proteomes" id="UP000005413"/>
    </source>
</evidence>
<dbReference type="Proteomes" id="UP000005413">
    <property type="component" value="Unassembled WGS sequence"/>
</dbReference>
<proteinExistence type="predicted"/>
<name>G5JGD2_9STAP</name>
<evidence type="ECO:0000313" key="1">
    <source>
        <dbReference type="EMBL" id="EHJ08754.1"/>
    </source>
</evidence>
<sequence>MITDGQGLELVETADILTSFKLTGLIADISPAD</sequence>
<protein>
    <submittedName>
        <fullName evidence="1">Uncharacterized protein</fullName>
    </submittedName>
</protein>
<organism evidence="1 2">
    <name type="scientific">Staphylococcus simiae CCM 7213 = CCUG 51256</name>
    <dbReference type="NCBI Taxonomy" id="911238"/>
    <lineage>
        <taxon>Bacteria</taxon>
        <taxon>Bacillati</taxon>
        <taxon>Bacillota</taxon>
        <taxon>Bacilli</taxon>
        <taxon>Bacillales</taxon>
        <taxon>Staphylococcaceae</taxon>
        <taxon>Staphylococcus</taxon>
    </lineage>
</organism>
<gene>
    <name evidence="1" type="ORF">SS7213T_02493</name>
</gene>
<dbReference type="AlphaFoldDB" id="G5JGD2"/>
<comment type="caution">
    <text evidence="1">The sequence shown here is derived from an EMBL/GenBank/DDBJ whole genome shotgun (WGS) entry which is preliminary data.</text>
</comment>
<reference evidence="1 2" key="1">
    <citation type="journal article" date="2012" name="BMC Genomics">
        <title>Comparative genomic analysis of the genus Staphylococcus including Staphylococcus aureus and its newly described sister species Staphylococcus simiae.</title>
        <authorList>
            <person name="Suzuki H."/>
            <person name="Lefebure T."/>
            <person name="Pavinski Bitar P."/>
            <person name="Stanhope M.J."/>
        </authorList>
    </citation>
    <scope>NUCLEOTIDE SEQUENCE [LARGE SCALE GENOMIC DNA]</scope>
    <source>
        <strain evidence="1 2">CCM 7213</strain>
    </source>
</reference>